<evidence type="ECO:0000256" key="5">
    <source>
        <dbReference type="ARBA" id="ARBA00023004"/>
    </source>
</evidence>
<protein>
    <submittedName>
        <fullName evidence="8">GeoRSP system radical SAM/SPASM protein</fullName>
    </submittedName>
</protein>
<dbReference type="InterPro" id="IPR050377">
    <property type="entry name" value="Radical_SAM_PqqE_MftC-like"/>
</dbReference>
<evidence type="ECO:0000256" key="2">
    <source>
        <dbReference type="ARBA" id="ARBA00022485"/>
    </source>
</evidence>
<dbReference type="NCBIfam" id="TIGR04303">
    <property type="entry name" value="GeoRSP_rSAM"/>
    <property type="match status" value="1"/>
</dbReference>
<dbReference type="Pfam" id="PF13186">
    <property type="entry name" value="SPASM"/>
    <property type="match status" value="1"/>
</dbReference>
<dbReference type="Gene3D" id="3.20.20.70">
    <property type="entry name" value="Aldolase class I"/>
    <property type="match status" value="1"/>
</dbReference>
<sequence>MADPITELFSAPLTVNWTLSFACNFSCSHCYSREEVAEELCTADIFRIVDVLAEKQVPFINFGGGEPLIRQDLFDIAAYATSRGLNVSMNSNGWLLDENAARRLKESGFKSVGISIDSAEGALHDDFRNRPGSFPRAVAALDALAAVGLKSTMSAVISRINHRHFRDLLQLAREHGAGTVYLHNFKCSGRGFKNREELDLSPEEWKAFYVEALAVQKETVDLDISFDDPVIASLPGYKENPLVKGSSCGKLSLHLRPDGDITPCGFIPLVVGNILRDDFDTLWYDSPILNKMRNKEATGKCSGCGAFSDCLGGCTARSFAVTGDFCEPDPHCWK</sequence>
<accession>A0A0M4DHQ7</accession>
<dbReference type="SUPFAM" id="SSF102114">
    <property type="entry name" value="Radical SAM enzymes"/>
    <property type="match status" value="1"/>
</dbReference>
<dbReference type="InterPro" id="IPR013785">
    <property type="entry name" value="Aldolase_TIM"/>
</dbReference>
<dbReference type="Pfam" id="PF04055">
    <property type="entry name" value="Radical_SAM"/>
    <property type="match status" value="1"/>
</dbReference>
<keyword evidence="4" id="KW-0479">Metal-binding</keyword>
<dbReference type="InterPro" id="IPR017200">
    <property type="entry name" value="PqqE-like"/>
</dbReference>
<dbReference type="SFLD" id="SFLDG01386">
    <property type="entry name" value="main_SPASM_domain-containing"/>
    <property type="match status" value="1"/>
</dbReference>
<dbReference type="OrthoDB" id="9782387at2"/>
<evidence type="ECO:0000259" key="7">
    <source>
        <dbReference type="PROSITE" id="PS51918"/>
    </source>
</evidence>
<dbReference type="SFLD" id="SFLDG01067">
    <property type="entry name" value="SPASM/twitch_domain_containing"/>
    <property type="match status" value="1"/>
</dbReference>
<keyword evidence="3" id="KW-0949">S-adenosyl-L-methionine</keyword>
<dbReference type="PIRSF" id="PIRSF037420">
    <property type="entry name" value="PQQ_syn_pqqE"/>
    <property type="match status" value="1"/>
</dbReference>
<evidence type="ECO:0000256" key="3">
    <source>
        <dbReference type="ARBA" id="ARBA00022691"/>
    </source>
</evidence>
<dbReference type="InterPro" id="IPR023885">
    <property type="entry name" value="4Fe4S-binding_SPASM_dom"/>
</dbReference>
<dbReference type="GO" id="GO:0046872">
    <property type="term" value="F:metal ion binding"/>
    <property type="evidence" value="ECO:0007669"/>
    <property type="project" value="UniProtKB-KW"/>
</dbReference>
<proteinExistence type="predicted"/>
<keyword evidence="5" id="KW-0408">Iron</keyword>
<dbReference type="SMART" id="SM00729">
    <property type="entry name" value="Elp3"/>
    <property type="match status" value="1"/>
</dbReference>
<dbReference type="CDD" id="cd21123">
    <property type="entry name" value="SPASM_MftC-like"/>
    <property type="match status" value="1"/>
</dbReference>
<keyword evidence="6" id="KW-0411">Iron-sulfur</keyword>
<dbReference type="CDD" id="cd01335">
    <property type="entry name" value="Radical_SAM"/>
    <property type="match status" value="1"/>
</dbReference>
<dbReference type="SFLD" id="SFLDS00029">
    <property type="entry name" value="Radical_SAM"/>
    <property type="match status" value="1"/>
</dbReference>
<dbReference type="AlphaFoldDB" id="A0A0M4DHQ7"/>
<reference evidence="8 9" key="1">
    <citation type="submission" date="2015-07" db="EMBL/GenBank/DDBJ databases">
        <title>Isolation and Genomic Characterization of a Novel Halophilic Metal-Reducing Deltaproteobacterium from the Deep Subsurface.</title>
        <authorList>
            <person name="Badalamenti J.P."/>
            <person name="Summers Z.M."/>
            <person name="Gralnick J.A."/>
            <person name="Bond D.R."/>
        </authorList>
    </citation>
    <scope>NUCLEOTIDE SEQUENCE [LARGE SCALE GENOMIC DNA]</scope>
    <source>
        <strain evidence="8 9">WTL</strain>
    </source>
</reference>
<dbReference type="InterPro" id="IPR058240">
    <property type="entry name" value="rSAM_sf"/>
</dbReference>
<name>A0A0M4DHQ7_9BACT</name>
<dbReference type="InterPro" id="IPR007197">
    <property type="entry name" value="rSAM"/>
</dbReference>
<dbReference type="PANTHER" id="PTHR11228:SF7">
    <property type="entry name" value="PQQA PEPTIDE CYCLASE"/>
    <property type="match status" value="1"/>
</dbReference>
<dbReference type="GO" id="GO:0051539">
    <property type="term" value="F:4 iron, 4 sulfur cluster binding"/>
    <property type="evidence" value="ECO:0007669"/>
    <property type="project" value="UniProtKB-KW"/>
</dbReference>
<dbReference type="EMBL" id="CP010802">
    <property type="protein sequence ID" value="ALC16357.1"/>
    <property type="molecule type" value="Genomic_DNA"/>
</dbReference>
<dbReference type="PANTHER" id="PTHR11228">
    <property type="entry name" value="RADICAL SAM DOMAIN PROTEIN"/>
    <property type="match status" value="1"/>
</dbReference>
<dbReference type="NCBIfam" id="TIGR04085">
    <property type="entry name" value="rSAM_more_4Fe4S"/>
    <property type="match status" value="1"/>
</dbReference>
<keyword evidence="9" id="KW-1185">Reference proteome</keyword>
<feature type="domain" description="Radical SAM core" evidence="7">
    <location>
        <begin position="9"/>
        <end position="223"/>
    </location>
</feature>
<dbReference type="PROSITE" id="PS51918">
    <property type="entry name" value="RADICAL_SAM"/>
    <property type="match status" value="1"/>
</dbReference>
<dbReference type="PATRIC" id="fig|1603606.3.peg.1719"/>
<dbReference type="GO" id="GO:0003824">
    <property type="term" value="F:catalytic activity"/>
    <property type="evidence" value="ECO:0007669"/>
    <property type="project" value="InterPro"/>
</dbReference>
<evidence type="ECO:0000256" key="1">
    <source>
        <dbReference type="ARBA" id="ARBA00001966"/>
    </source>
</evidence>
<dbReference type="STRING" id="1603606.DSOUD_1578"/>
<dbReference type="KEGG" id="des:DSOUD_1578"/>
<comment type="cofactor">
    <cofactor evidence="1">
        <name>[4Fe-4S] cluster</name>
        <dbReference type="ChEBI" id="CHEBI:49883"/>
    </cofactor>
</comment>
<dbReference type="Proteomes" id="UP000057158">
    <property type="component" value="Chromosome"/>
</dbReference>
<dbReference type="InterPro" id="IPR027570">
    <property type="entry name" value="GeoRSP_rSAM"/>
</dbReference>
<organism evidence="8 9">
    <name type="scientific">Desulfuromonas soudanensis</name>
    <dbReference type="NCBI Taxonomy" id="1603606"/>
    <lineage>
        <taxon>Bacteria</taxon>
        <taxon>Pseudomonadati</taxon>
        <taxon>Thermodesulfobacteriota</taxon>
        <taxon>Desulfuromonadia</taxon>
        <taxon>Desulfuromonadales</taxon>
        <taxon>Desulfuromonadaceae</taxon>
        <taxon>Desulfuromonas</taxon>
    </lineage>
</organism>
<evidence type="ECO:0000256" key="4">
    <source>
        <dbReference type="ARBA" id="ARBA00022723"/>
    </source>
</evidence>
<evidence type="ECO:0000313" key="9">
    <source>
        <dbReference type="Proteomes" id="UP000057158"/>
    </source>
</evidence>
<keyword evidence="2" id="KW-0004">4Fe-4S</keyword>
<gene>
    <name evidence="8" type="ORF">DSOUD_1578</name>
</gene>
<evidence type="ECO:0000256" key="6">
    <source>
        <dbReference type="ARBA" id="ARBA00023014"/>
    </source>
</evidence>
<evidence type="ECO:0000313" key="8">
    <source>
        <dbReference type="EMBL" id="ALC16357.1"/>
    </source>
</evidence>
<dbReference type="RefSeq" id="WP_053550471.1">
    <property type="nucleotide sequence ID" value="NZ_CP010802.1"/>
</dbReference>
<dbReference type="InterPro" id="IPR006638">
    <property type="entry name" value="Elp3/MiaA/NifB-like_rSAM"/>
</dbReference>